<dbReference type="FunFam" id="1.10.150.570:FF:000001">
    <property type="entry name" value="tRNA uridine 5-carboxymethylaminomethyl modification enzyme MnmG"/>
    <property type="match status" value="1"/>
</dbReference>
<dbReference type="Proteomes" id="UP000708208">
    <property type="component" value="Unassembled WGS sequence"/>
</dbReference>
<dbReference type="PROSITE" id="PS01281">
    <property type="entry name" value="GIDA_2"/>
    <property type="match status" value="1"/>
</dbReference>
<evidence type="ECO:0000256" key="3">
    <source>
        <dbReference type="ARBA" id="ARBA00022630"/>
    </source>
</evidence>
<dbReference type="OrthoDB" id="3329at2759"/>
<dbReference type="PANTHER" id="PTHR11806:SF0">
    <property type="entry name" value="PROTEIN MTO1 HOMOLOG, MITOCHONDRIAL"/>
    <property type="match status" value="1"/>
</dbReference>
<sequence>MYVSSGCACLGSRCILQGPEEHVNCNLRRTSERSWEVQLWKMRLRRFWGGDVGRRLFRNDLNRFYGSVSSGNGSESRSPILEPDVVVVGGGHAGTEAAVAAARMGAATVLVTHKFSTIGEMSCNPSFGGIGKGHLMRELDALDGVCSKMCDLSGTQYKLLNTRKGPAVWGYRALIDRNLYKSHLQDFIRNVENLNIIEASVEDLLLDGNKCMGIALDSGTIIQTSAVILTTGTFLRGEINIGLEKFPAGRIGDGPAVGLAKTLENIGFRMSRLKTGTPPRLLGSSIDYSNLSCVVGDTVPKPFSFMNSKVWLKPEDQLTTHQTHTNDRVKEVVLENMHCNRHVTEETRGPRYCPSIESKMLRFPTTRHQVWLEKEGFDNDIIYPNGISCTLPEGAQLKMLKCIPGFENVEMIRPGYGVTYDYVDPRELRKDTLETKKVDGLYFAGQINGTTGYEEAASQGILAGANAAAKVLGRQSLSVDRSEGYLGVLVDDLTTNGALEPYRMFTARSEFRVYLRPDNADLRLTEKGYSIGLVSQERFDKMRDIQKTLSEKLELLKSTKMKQNEWIQLVDDPKLNCYLKNTKTKSAFEILGMVSIDLPTCMAILKQKLPSDFFTDDNINNRIRIEATYGRLVEEQQAEVDQMKRESQLKIPDNFNFQDSRIQLSMEEREKLTEANPSDIASASRISGVTPVAIIRLIQYLRSHNRGLSQ</sequence>
<dbReference type="InterPro" id="IPR002218">
    <property type="entry name" value="MnmG-rel"/>
</dbReference>
<comment type="cofactor">
    <cofactor evidence="1">
        <name>FAD</name>
        <dbReference type="ChEBI" id="CHEBI:57692"/>
    </cofactor>
</comment>
<dbReference type="FunFam" id="3.50.50.60:FF:000002">
    <property type="entry name" value="tRNA uridine 5-carboxymethylaminomethyl modification enzyme MnmG"/>
    <property type="match status" value="1"/>
</dbReference>
<dbReference type="FunFam" id="3.50.50.60:FF:000082">
    <property type="entry name" value="protein MTO1 homolog, mitochondrial isoform X1"/>
    <property type="match status" value="1"/>
</dbReference>
<accession>A0A8J2J4N6</accession>
<dbReference type="GO" id="GO:0070899">
    <property type="term" value="P:mitochondrial tRNA wobble uridine modification"/>
    <property type="evidence" value="ECO:0007669"/>
    <property type="project" value="UniProtKB-ARBA"/>
</dbReference>
<dbReference type="PROSITE" id="PS01280">
    <property type="entry name" value="GIDA_1"/>
    <property type="match status" value="1"/>
</dbReference>
<dbReference type="InterPro" id="IPR026904">
    <property type="entry name" value="MnmG_C"/>
</dbReference>
<gene>
    <name evidence="6" type="ORF">AFUS01_LOCUS273</name>
</gene>
<organism evidence="6 7">
    <name type="scientific">Allacma fusca</name>
    <dbReference type="NCBI Taxonomy" id="39272"/>
    <lineage>
        <taxon>Eukaryota</taxon>
        <taxon>Metazoa</taxon>
        <taxon>Ecdysozoa</taxon>
        <taxon>Arthropoda</taxon>
        <taxon>Hexapoda</taxon>
        <taxon>Collembola</taxon>
        <taxon>Symphypleona</taxon>
        <taxon>Sminthuridae</taxon>
        <taxon>Allacma</taxon>
    </lineage>
</organism>
<dbReference type="AlphaFoldDB" id="A0A8J2J4N6"/>
<name>A0A8J2J4N6_9HEXA</name>
<keyword evidence="4" id="KW-0274">FAD</keyword>
<dbReference type="GO" id="GO:0030488">
    <property type="term" value="P:tRNA methylation"/>
    <property type="evidence" value="ECO:0007669"/>
    <property type="project" value="TreeGrafter"/>
</dbReference>
<evidence type="ECO:0000256" key="1">
    <source>
        <dbReference type="ARBA" id="ARBA00001974"/>
    </source>
</evidence>
<dbReference type="GO" id="GO:0050660">
    <property type="term" value="F:flavin adenine dinucleotide binding"/>
    <property type="evidence" value="ECO:0007669"/>
    <property type="project" value="InterPro"/>
</dbReference>
<dbReference type="InterPro" id="IPR040131">
    <property type="entry name" value="MnmG_N"/>
</dbReference>
<dbReference type="Pfam" id="PF01134">
    <property type="entry name" value="GIDA"/>
    <property type="match status" value="1"/>
</dbReference>
<feature type="domain" description="tRNA uridine 5-carboxymethylaminomethyl modification enzyme C-terminal subdomain" evidence="5">
    <location>
        <begin position="627"/>
        <end position="699"/>
    </location>
</feature>
<dbReference type="EMBL" id="CAJVCH010001093">
    <property type="protein sequence ID" value="CAG7636579.1"/>
    <property type="molecule type" value="Genomic_DNA"/>
</dbReference>
<dbReference type="InterPro" id="IPR004416">
    <property type="entry name" value="MnmG"/>
</dbReference>
<dbReference type="NCBIfam" id="TIGR00136">
    <property type="entry name" value="mnmG_gidA"/>
    <property type="match status" value="1"/>
</dbReference>
<dbReference type="SMART" id="SM01228">
    <property type="entry name" value="GIDA_assoc_3"/>
    <property type="match status" value="1"/>
</dbReference>
<reference evidence="6" key="1">
    <citation type="submission" date="2021-06" db="EMBL/GenBank/DDBJ databases">
        <authorList>
            <person name="Hodson N. C."/>
            <person name="Mongue J. A."/>
            <person name="Jaron S. K."/>
        </authorList>
    </citation>
    <scope>NUCLEOTIDE SEQUENCE</scope>
</reference>
<dbReference type="InterPro" id="IPR049312">
    <property type="entry name" value="GIDA_C_N"/>
</dbReference>
<keyword evidence="7" id="KW-1185">Reference proteome</keyword>
<dbReference type="PANTHER" id="PTHR11806">
    <property type="entry name" value="GLUCOSE INHIBITED DIVISION PROTEIN A"/>
    <property type="match status" value="1"/>
</dbReference>
<comment type="caution">
    <text evidence="6">The sequence shown here is derived from an EMBL/GenBank/DDBJ whole genome shotgun (WGS) entry which is preliminary data.</text>
</comment>
<dbReference type="InterPro" id="IPR047001">
    <property type="entry name" value="MnmG_C_subdom"/>
</dbReference>
<evidence type="ECO:0000313" key="6">
    <source>
        <dbReference type="EMBL" id="CAG7636579.1"/>
    </source>
</evidence>
<dbReference type="Pfam" id="PF21680">
    <property type="entry name" value="GIDA_C_1st"/>
    <property type="match status" value="1"/>
</dbReference>
<evidence type="ECO:0000256" key="2">
    <source>
        <dbReference type="ARBA" id="ARBA00007653"/>
    </source>
</evidence>
<dbReference type="Pfam" id="PF13932">
    <property type="entry name" value="SAM_GIDA_C"/>
    <property type="match status" value="1"/>
</dbReference>
<dbReference type="GO" id="GO:0005739">
    <property type="term" value="C:mitochondrion"/>
    <property type="evidence" value="ECO:0007669"/>
    <property type="project" value="GOC"/>
</dbReference>
<dbReference type="GO" id="GO:0005829">
    <property type="term" value="C:cytosol"/>
    <property type="evidence" value="ECO:0007669"/>
    <property type="project" value="TreeGrafter"/>
</dbReference>
<dbReference type="InterPro" id="IPR020595">
    <property type="entry name" value="MnmG-rel_CS"/>
</dbReference>
<evidence type="ECO:0000256" key="4">
    <source>
        <dbReference type="ARBA" id="ARBA00022827"/>
    </source>
</evidence>
<protein>
    <recommendedName>
        <fullName evidence="5">tRNA uridine 5-carboxymethylaminomethyl modification enzyme C-terminal subdomain domain-containing protein</fullName>
    </recommendedName>
</protein>
<evidence type="ECO:0000259" key="5">
    <source>
        <dbReference type="SMART" id="SM01228"/>
    </source>
</evidence>
<keyword evidence="3" id="KW-0285">Flavoprotein</keyword>
<comment type="similarity">
    <text evidence="2">Belongs to the MnmG family.</text>
</comment>
<proteinExistence type="inferred from homology"/>
<evidence type="ECO:0000313" key="7">
    <source>
        <dbReference type="Proteomes" id="UP000708208"/>
    </source>
</evidence>